<evidence type="ECO:0000313" key="1">
    <source>
        <dbReference type="EMBL" id="SGY19844.1"/>
    </source>
</evidence>
<reference evidence="1 2" key="1">
    <citation type="submission" date="2016-11" db="EMBL/GenBank/DDBJ databases">
        <authorList>
            <person name="Jaros S."/>
            <person name="Januszkiewicz K."/>
            <person name="Wedrychowicz H."/>
        </authorList>
    </citation>
    <scope>NUCLEOTIDE SEQUENCE [LARGE SCALE GENOMIC DNA]</scope>
</reference>
<evidence type="ECO:0000313" key="2">
    <source>
        <dbReference type="Proteomes" id="UP000249464"/>
    </source>
</evidence>
<sequence length="320" mass="35646">MISVSGLVYVLVVARSPLSFSFLCCFINPQITMRTPSLAFVLLGLTSAVSAIAVGEPNPATPKAHTEQLEAFCKNFTSSMVRCCARVRRHAWSDVLHNLADRLSFHAGSYWNTNEDSVKTFCGEVKVVTEVINSTGHVKATVQKTELPKDGKVSLPTHLVYVHKKVRKFKLFDYDPKVLKHLSANATTPTRQILKYTKEDTRFKNATQKRLEDRVVQPNHISDSLPILFTSHATISLLLCTPSLAYSHYAGSQRLIETRLTRWLGLKSRASRALVSLPSSSIFHPQSCARTQPLESGSRSVLFQCLIHLPFSILCSYSTP</sequence>
<dbReference type="AlphaFoldDB" id="A0A2X0LYG2"/>
<accession>A0A2X0LYG2</accession>
<protein>
    <submittedName>
        <fullName evidence="1">BQ5605_C017g08346 protein</fullName>
    </submittedName>
</protein>
<organism evidence="1 2">
    <name type="scientific">Microbotryum silenes-dioicae</name>
    <dbReference type="NCBI Taxonomy" id="796604"/>
    <lineage>
        <taxon>Eukaryota</taxon>
        <taxon>Fungi</taxon>
        <taxon>Dikarya</taxon>
        <taxon>Basidiomycota</taxon>
        <taxon>Pucciniomycotina</taxon>
        <taxon>Microbotryomycetes</taxon>
        <taxon>Microbotryales</taxon>
        <taxon>Microbotryaceae</taxon>
        <taxon>Microbotryum</taxon>
    </lineage>
</organism>
<keyword evidence="2" id="KW-1185">Reference proteome</keyword>
<proteinExistence type="predicted"/>
<dbReference type="Proteomes" id="UP000249464">
    <property type="component" value="Unassembled WGS sequence"/>
</dbReference>
<dbReference type="EMBL" id="FQNC01000017">
    <property type="protein sequence ID" value="SGY19844.1"/>
    <property type="molecule type" value="Genomic_DNA"/>
</dbReference>
<name>A0A2X0LYG2_9BASI</name>
<gene>
    <name evidence="1" type="primary">BQ5605_C017g08346</name>
    <name evidence="1" type="ORF">BQ5605_C017G08346</name>
</gene>